<dbReference type="EMBL" id="LCDA01000005">
    <property type="protein sequence ID" value="KKS42823.1"/>
    <property type="molecule type" value="Genomic_DNA"/>
</dbReference>
<dbReference type="InterPro" id="IPR038765">
    <property type="entry name" value="Papain-like_cys_pep_sf"/>
</dbReference>
<evidence type="ECO:0000256" key="1">
    <source>
        <dbReference type="SAM" id="Phobius"/>
    </source>
</evidence>
<dbReference type="PATRIC" id="fig|1618378.3.peg.597"/>
<sequence length="603" mass="68235">MMKRVSVLTQLILFIAGSLIFSPKAFAIVKFSTDFQNYYRVDPSGNTHVSFIINQKNNLSVVYATDFGLNINETKVTNVKVIDEGTYIIPDIVKTLNQTTISFPFANKVVGRDKIHSFTIEYDTTDIATKIGNTWEINIPRLETDENISNRTVALAVPDNFPVPAYIDPKPDTINKNVYYFNGSNLGNKTISAVFGQTQFYKGNISYHLVNESKSKITTEIALPPDTAYQTVYYERLDPMPLTVVSDEDGNYLARYSLEPNSNIEVRLDLYIKLNFTPKPTTQTPSDKYLLSNSTWNFDNTVFTTPEIQNLTTPKAIYDYVVDKLKYDYEKINRQKSQKTPAAESLINNQSAICTDFANVFVSLARKTGIPARELEGFAISDNPSLKPLSLTQDVLHAWPEYYNQATKTWVQVDPTWSNTTRGVDYFNKLDFNHIVFAIHGVSPDYPIPAGGYKYKQEKTKDITIKPVQSLAFPEPNFTIANSNQKGAELVFEITNNSGVSYTGNTIVERNETTAETEQEITVPPFGTTQLKIKLTKQPFIGQIKTKAIIYINGNRFEQPITIQPTIPQVGFFSLIGVFLGLATFLTRRLHLRRRKQKTVVYR</sequence>
<dbReference type="PANTHER" id="PTHR33490">
    <property type="entry name" value="BLR5614 PROTEIN-RELATED"/>
    <property type="match status" value="1"/>
</dbReference>
<accession>A0A0G1BZF7</accession>
<dbReference type="InterPro" id="IPR002931">
    <property type="entry name" value="Transglutaminase-like"/>
</dbReference>
<protein>
    <submittedName>
        <fullName evidence="3">Transglutaminase domain-containing protein</fullName>
    </submittedName>
</protein>
<dbReference type="AlphaFoldDB" id="A0A0G1BZF7"/>
<evidence type="ECO:0000259" key="2">
    <source>
        <dbReference type="SMART" id="SM00460"/>
    </source>
</evidence>
<name>A0A0G1BZF7_9BACT</name>
<feature type="transmembrane region" description="Helical" evidence="1">
    <location>
        <begin position="570"/>
        <end position="587"/>
    </location>
</feature>
<dbReference type="Gene3D" id="3.10.620.30">
    <property type="match status" value="1"/>
</dbReference>
<dbReference type="Pfam" id="PF01841">
    <property type="entry name" value="Transglut_core"/>
    <property type="match status" value="1"/>
</dbReference>
<keyword evidence="1" id="KW-0472">Membrane</keyword>
<dbReference type="SMART" id="SM00460">
    <property type="entry name" value="TGc"/>
    <property type="match status" value="1"/>
</dbReference>
<reference evidence="3 4" key="1">
    <citation type="journal article" date="2015" name="Nature">
        <title>rRNA introns, odd ribosomes, and small enigmatic genomes across a large radiation of phyla.</title>
        <authorList>
            <person name="Brown C.T."/>
            <person name="Hug L.A."/>
            <person name="Thomas B.C."/>
            <person name="Sharon I."/>
            <person name="Castelle C.J."/>
            <person name="Singh A."/>
            <person name="Wilkins M.J."/>
            <person name="Williams K.H."/>
            <person name="Banfield J.F."/>
        </authorList>
    </citation>
    <scope>NUCLEOTIDE SEQUENCE [LARGE SCALE GENOMIC DNA]</scope>
</reference>
<dbReference type="PANTHER" id="PTHR33490:SF6">
    <property type="entry name" value="SLL1049 PROTEIN"/>
    <property type="match status" value="1"/>
</dbReference>
<gene>
    <name evidence="3" type="ORF">UV06_C0005G0017</name>
</gene>
<evidence type="ECO:0000313" key="3">
    <source>
        <dbReference type="EMBL" id="KKS42823.1"/>
    </source>
</evidence>
<keyword evidence="1" id="KW-0812">Transmembrane</keyword>
<feature type="domain" description="Transglutaminase-like" evidence="2">
    <location>
        <begin position="346"/>
        <end position="417"/>
    </location>
</feature>
<keyword evidence="1" id="KW-1133">Transmembrane helix</keyword>
<comment type="caution">
    <text evidence="3">The sequence shown here is derived from an EMBL/GenBank/DDBJ whole genome shotgun (WGS) entry which is preliminary data.</text>
</comment>
<organism evidence="3 4">
    <name type="scientific">Candidatus Collierbacteria bacterium GW2011_GWA2_42_17</name>
    <dbReference type="NCBI Taxonomy" id="1618378"/>
    <lineage>
        <taxon>Bacteria</taxon>
        <taxon>Candidatus Collieribacteriota</taxon>
    </lineage>
</organism>
<evidence type="ECO:0000313" key="4">
    <source>
        <dbReference type="Proteomes" id="UP000033854"/>
    </source>
</evidence>
<dbReference type="SUPFAM" id="SSF54001">
    <property type="entry name" value="Cysteine proteinases"/>
    <property type="match status" value="1"/>
</dbReference>
<dbReference type="Proteomes" id="UP000033854">
    <property type="component" value="Unassembled WGS sequence"/>
</dbReference>
<proteinExistence type="predicted"/>